<reference evidence="1 2" key="1">
    <citation type="submission" date="2018-06" db="EMBL/GenBank/DDBJ databases">
        <authorList>
            <consortium name="Pathogen Informatics"/>
            <person name="Doyle S."/>
        </authorList>
    </citation>
    <scope>NUCLEOTIDE SEQUENCE [LARGE SCALE GENOMIC DNA]</scope>
    <source>
        <strain evidence="1 2">NCTC10343</strain>
    </source>
</reference>
<organism evidence="1 2">
    <name type="scientific">Paenibacillus polymyxa</name>
    <name type="common">Bacillus polymyxa</name>
    <dbReference type="NCBI Taxonomy" id="1406"/>
    <lineage>
        <taxon>Bacteria</taxon>
        <taxon>Bacillati</taxon>
        <taxon>Bacillota</taxon>
        <taxon>Bacilli</taxon>
        <taxon>Bacillales</taxon>
        <taxon>Paenibacillaceae</taxon>
        <taxon>Paenibacillus</taxon>
    </lineage>
</organism>
<dbReference type="Proteomes" id="UP000254400">
    <property type="component" value="Unassembled WGS sequence"/>
</dbReference>
<dbReference type="PANTHER" id="PTHR38032:SF1">
    <property type="entry name" value="RNA-BINDING PROTEIN KHPB N-TERMINAL DOMAIN-CONTAINING PROTEIN"/>
    <property type="match status" value="1"/>
</dbReference>
<evidence type="ECO:0000313" key="1">
    <source>
        <dbReference type="EMBL" id="SUA69289.1"/>
    </source>
</evidence>
<dbReference type="AlphaFoldDB" id="A0A0F0G7U0"/>
<evidence type="ECO:0000313" key="2">
    <source>
        <dbReference type="Proteomes" id="UP000254400"/>
    </source>
</evidence>
<dbReference type="EMBL" id="UGSC01000001">
    <property type="protein sequence ID" value="SUA69289.1"/>
    <property type="molecule type" value="Genomic_DNA"/>
</dbReference>
<dbReference type="InterPro" id="IPR046866">
    <property type="entry name" value="FapA_N"/>
</dbReference>
<proteinExistence type="predicted"/>
<dbReference type="PANTHER" id="PTHR38032">
    <property type="entry name" value="POLYMERASE-RELATED"/>
    <property type="match status" value="1"/>
</dbReference>
<dbReference type="RefSeq" id="WP_016820969.1">
    <property type="nucleotide sequence ID" value="NZ_CP009909.1"/>
</dbReference>
<dbReference type="InterPro" id="IPR046865">
    <property type="entry name" value="FapA_b_solenoid"/>
</dbReference>
<dbReference type="InterPro" id="IPR005646">
    <property type="entry name" value="FapA"/>
</dbReference>
<name>A0A0F0G7U0_PAEPO</name>
<protein>
    <submittedName>
        <fullName evidence="1">Polymerase</fullName>
    </submittedName>
</protein>
<gene>
    <name evidence="1" type="ORF">NCTC10343_02153</name>
</gene>
<accession>A0A0F0G7U0</accession>
<sequence length="469" mass="51159">MEKQYALDQFLKVVVSPDKQSAYLEFAKREEGFACSVEELERFLSNQKISYGVITDAIRTFAANPEDHFFGKLLIAQGKQPIHGTDGKINLADIVTGEDAHKPLETVDGRVDYKELTRLRNVKRGQLIAERVDPLPGVPGIAVTGEEIPFLPGKEARFKVGKNVVIHPEGVAMYAAIDGLVTTTEKGKLNVFPVYEVNGDVDYSVGNIDFVGTVVIRGNVLTGFRVRAAGDIRVIGGVEGAEIEADGSVEISGGIIGYHKGFVKAAQNVKCSFIQDGNVIAGADVLVSQSIMHSQIKASNNVICEGTKGLIVGGSVQAGKKVVARTVGNTMSTATNIEVGVLPELRDELTELRARLKQQTDSQDKTNKALTILDQLAAAGQLAPDRMAMRIKLTSTKKSNEQELLETKSRMLEIERTLEDTSRARVEVKNVIYGGSKIVIGRYTKFIKDSVERMAFYYHEGDISMSSYM</sequence>
<dbReference type="Pfam" id="PF03961">
    <property type="entry name" value="FapA"/>
    <property type="match status" value="1"/>
</dbReference>
<dbReference type="GeneID" id="93350928"/>
<dbReference type="Pfam" id="PF20250">
    <property type="entry name" value="FapA_N"/>
    <property type="match status" value="1"/>
</dbReference>